<dbReference type="PANTHER" id="PTHR34606:SF15">
    <property type="entry name" value="BON DOMAIN-CONTAINING PROTEIN"/>
    <property type="match status" value="1"/>
</dbReference>
<dbReference type="EMBL" id="FUYC01000002">
    <property type="protein sequence ID" value="SKA74431.1"/>
    <property type="molecule type" value="Genomic_DNA"/>
</dbReference>
<dbReference type="OrthoDB" id="5456697at2"/>
<keyword evidence="4" id="KW-1185">Reference proteome</keyword>
<feature type="chain" id="PRO_5013160035" evidence="1">
    <location>
        <begin position="23"/>
        <end position="199"/>
    </location>
</feature>
<dbReference type="Proteomes" id="UP000190027">
    <property type="component" value="Unassembled WGS sequence"/>
</dbReference>
<dbReference type="STRING" id="1121449.SAMN02745704_00664"/>
<evidence type="ECO:0000313" key="3">
    <source>
        <dbReference type="EMBL" id="SKA74431.1"/>
    </source>
</evidence>
<reference evidence="3 4" key="1">
    <citation type="submission" date="2017-02" db="EMBL/GenBank/DDBJ databases">
        <authorList>
            <person name="Peterson S.W."/>
        </authorList>
    </citation>
    <scope>NUCLEOTIDE SEQUENCE [LARGE SCALE GENOMIC DNA]</scope>
    <source>
        <strain evidence="3 4">DSM 16080</strain>
    </source>
</reference>
<evidence type="ECO:0000259" key="2">
    <source>
        <dbReference type="PROSITE" id="PS50914"/>
    </source>
</evidence>
<dbReference type="RefSeq" id="WP_078716229.1">
    <property type="nucleotide sequence ID" value="NZ_FUYC01000002.1"/>
</dbReference>
<feature type="domain" description="BON" evidence="2">
    <location>
        <begin position="131"/>
        <end position="199"/>
    </location>
</feature>
<accession>A0A1T4WCJ9</accession>
<protein>
    <submittedName>
        <fullName evidence="3">BON domain-containing protein</fullName>
    </submittedName>
</protein>
<sequence>MRFVFLALLLWLAMLAACGTPAMPVIQAAGMAKTAYDYSDVIMPRSRVDFLGVSVEDKNIEHEVVKRLREQHVRYVSAAPFALDGHLFLLGVFDHPDQAERARRIARNVPGVRRLTCSFFRPAPGNASSTADHELARRIAQRLETDQTLQSARIRVGILQRNAVLMGRVADPGQKRKLESMLRTVHGIGEIRSYLAVRG</sequence>
<name>A0A1T4WCJ9_9BACT</name>
<dbReference type="AlphaFoldDB" id="A0A1T4WCJ9"/>
<dbReference type="InterPro" id="IPR007055">
    <property type="entry name" value="BON_dom"/>
</dbReference>
<feature type="signal peptide" evidence="1">
    <location>
        <begin position="1"/>
        <end position="22"/>
    </location>
</feature>
<gene>
    <name evidence="3" type="ORF">SAMN02745704_00664</name>
</gene>
<proteinExistence type="predicted"/>
<keyword evidence="1" id="KW-0732">Signal</keyword>
<dbReference type="InterPro" id="IPR051686">
    <property type="entry name" value="Lipoprotein_DolP"/>
</dbReference>
<evidence type="ECO:0000313" key="4">
    <source>
        <dbReference type="Proteomes" id="UP000190027"/>
    </source>
</evidence>
<dbReference type="PROSITE" id="PS50914">
    <property type="entry name" value="BON"/>
    <property type="match status" value="1"/>
</dbReference>
<dbReference type="PROSITE" id="PS51257">
    <property type="entry name" value="PROKAR_LIPOPROTEIN"/>
    <property type="match status" value="1"/>
</dbReference>
<organism evidence="3 4">
    <name type="scientific">Paucidesulfovibrio gracilis DSM 16080</name>
    <dbReference type="NCBI Taxonomy" id="1121449"/>
    <lineage>
        <taxon>Bacteria</taxon>
        <taxon>Pseudomonadati</taxon>
        <taxon>Thermodesulfobacteriota</taxon>
        <taxon>Desulfovibrionia</taxon>
        <taxon>Desulfovibrionales</taxon>
        <taxon>Desulfovibrionaceae</taxon>
        <taxon>Paucidesulfovibrio</taxon>
    </lineage>
</organism>
<dbReference type="PANTHER" id="PTHR34606">
    <property type="entry name" value="BON DOMAIN-CONTAINING PROTEIN"/>
    <property type="match status" value="1"/>
</dbReference>
<dbReference type="Pfam" id="PF04972">
    <property type="entry name" value="BON"/>
    <property type="match status" value="2"/>
</dbReference>
<evidence type="ECO:0000256" key="1">
    <source>
        <dbReference type="SAM" id="SignalP"/>
    </source>
</evidence>